<sequence>MFYLGRNSESGYSSEPRCDDRMYSILWVRTSLRSSFSIYIPREASPGCIRIRRGFSQSSKIPAQPHQHLILILRLCLCRKPHPPPLLIFQLGNVLSAVPACCTITGSQFFNMKLIELRSRDTCTMSGTTIVPHLLL</sequence>
<evidence type="ECO:0000313" key="2">
    <source>
        <dbReference type="Proteomes" id="UP001497453"/>
    </source>
</evidence>
<evidence type="ECO:0000313" key="1">
    <source>
        <dbReference type="EMBL" id="CAL1710394.1"/>
    </source>
</evidence>
<reference evidence="2" key="1">
    <citation type="submission" date="2024-04" db="EMBL/GenBank/DDBJ databases">
        <authorList>
            <person name="Shaw F."/>
            <person name="Minotto A."/>
        </authorList>
    </citation>
    <scope>NUCLEOTIDE SEQUENCE [LARGE SCALE GENOMIC DNA]</scope>
</reference>
<accession>A0ABP1DUT8</accession>
<dbReference type="Proteomes" id="UP001497453">
    <property type="component" value="Chromosome 6"/>
</dbReference>
<keyword evidence="2" id="KW-1185">Reference proteome</keyword>
<name>A0ABP1DUT8_9APHY</name>
<gene>
    <name evidence="1" type="ORF">GFSPODELE1_LOCUS7803</name>
</gene>
<dbReference type="EMBL" id="OZ037949">
    <property type="protein sequence ID" value="CAL1710394.1"/>
    <property type="molecule type" value="Genomic_DNA"/>
</dbReference>
<proteinExistence type="predicted"/>
<protein>
    <submittedName>
        <fullName evidence="1">Uncharacterized protein</fullName>
    </submittedName>
</protein>
<organism evidence="1 2">
    <name type="scientific">Somion occarium</name>
    <dbReference type="NCBI Taxonomy" id="3059160"/>
    <lineage>
        <taxon>Eukaryota</taxon>
        <taxon>Fungi</taxon>
        <taxon>Dikarya</taxon>
        <taxon>Basidiomycota</taxon>
        <taxon>Agaricomycotina</taxon>
        <taxon>Agaricomycetes</taxon>
        <taxon>Polyporales</taxon>
        <taxon>Cerrenaceae</taxon>
        <taxon>Somion</taxon>
    </lineage>
</organism>